<dbReference type="InterPro" id="IPR001387">
    <property type="entry name" value="Cro/C1-type_HTH"/>
</dbReference>
<dbReference type="OrthoDB" id="5659783at2"/>
<dbReference type="EMBL" id="VFRP01000012">
    <property type="protein sequence ID" value="TPE49958.1"/>
    <property type="molecule type" value="Genomic_DNA"/>
</dbReference>
<dbReference type="RefSeq" id="WP_140454656.1">
    <property type="nucleotide sequence ID" value="NZ_VFRP01000012.1"/>
</dbReference>
<organism evidence="3 4">
    <name type="scientific">Amaricoccus solimangrovi</name>
    <dbReference type="NCBI Taxonomy" id="2589815"/>
    <lineage>
        <taxon>Bacteria</taxon>
        <taxon>Pseudomonadati</taxon>
        <taxon>Pseudomonadota</taxon>
        <taxon>Alphaproteobacteria</taxon>
        <taxon>Rhodobacterales</taxon>
        <taxon>Paracoccaceae</taxon>
        <taxon>Amaricoccus</taxon>
    </lineage>
</organism>
<protein>
    <submittedName>
        <fullName evidence="3">Helix-turn-helix transcriptional regulator</fullName>
    </submittedName>
</protein>
<dbReference type="SMART" id="SM00530">
    <property type="entry name" value="HTH_XRE"/>
    <property type="match status" value="1"/>
</dbReference>
<dbReference type="Gene3D" id="1.10.260.40">
    <property type="entry name" value="lambda repressor-like DNA-binding domains"/>
    <property type="match status" value="1"/>
</dbReference>
<dbReference type="GO" id="GO:0003677">
    <property type="term" value="F:DNA binding"/>
    <property type="evidence" value="ECO:0007669"/>
    <property type="project" value="InterPro"/>
</dbReference>
<dbReference type="AlphaFoldDB" id="A0A501WKS6"/>
<feature type="region of interest" description="Disordered" evidence="1">
    <location>
        <begin position="1"/>
        <end position="25"/>
    </location>
</feature>
<feature type="domain" description="HTH cro/C1-type" evidence="2">
    <location>
        <begin position="13"/>
        <end position="68"/>
    </location>
</feature>
<dbReference type="Proteomes" id="UP000319255">
    <property type="component" value="Unassembled WGS sequence"/>
</dbReference>
<gene>
    <name evidence="3" type="ORF">FJM51_13470</name>
</gene>
<comment type="caution">
    <text evidence="3">The sequence shown here is derived from an EMBL/GenBank/DDBJ whole genome shotgun (WGS) entry which is preliminary data.</text>
</comment>
<proteinExistence type="predicted"/>
<feature type="compositionally biased region" description="Basic and acidic residues" evidence="1">
    <location>
        <begin position="1"/>
        <end position="10"/>
    </location>
</feature>
<reference evidence="3 4" key="1">
    <citation type="submission" date="2019-06" db="EMBL/GenBank/DDBJ databases">
        <title>A novel bacterium of genus Amaricoccus, isolated from marine sediment.</title>
        <authorList>
            <person name="Huang H."/>
            <person name="Mo K."/>
            <person name="Hu Y."/>
        </authorList>
    </citation>
    <scope>NUCLEOTIDE SEQUENCE [LARGE SCALE GENOMIC DNA]</scope>
    <source>
        <strain evidence="3 4">HB172011</strain>
    </source>
</reference>
<sequence length="135" mass="14831">MTNSDTRPETAQRLQAAREASGFPSAKAAARRFGWSEDTYAQHENGTRGLTRSATRYAKAFKVSSAWILTGEGDGPGESSEIISELRAIVLALRNDDERRELLQMVRRYKLGIDAEARERLSGEGEGHAGGGYEK</sequence>
<dbReference type="CDD" id="cd00093">
    <property type="entry name" value="HTH_XRE"/>
    <property type="match status" value="1"/>
</dbReference>
<name>A0A501WKS6_9RHOB</name>
<evidence type="ECO:0000313" key="3">
    <source>
        <dbReference type="EMBL" id="TPE49958.1"/>
    </source>
</evidence>
<dbReference type="InterPro" id="IPR010982">
    <property type="entry name" value="Lambda_DNA-bd_dom_sf"/>
</dbReference>
<evidence type="ECO:0000313" key="4">
    <source>
        <dbReference type="Proteomes" id="UP000319255"/>
    </source>
</evidence>
<accession>A0A501WKS6</accession>
<keyword evidence="4" id="KW-1185">Reference proteome</keyword>
<evidence type="ECO:0000256" key="1">
    <source>
        <dbReference type="SAM" id="MobiDB-lite"/>
    </source>
</evidence>
<evidence type="ECO:0000259" key="2">
    <source>
        <dbReference type="SMART" id="SM00530"/>
    </source>
</evidence>
<dbReference type="SUPFAM" id="SSF47413">
    <property type="entry name" value="lambda repressor-like DNA-binding domains"/>
    <property type="match status" value="1"/>
</dbReference>